<reference evidence="1 2" key="2">
    <citation type="journal article" date="2017" name="Nature">
        <title>The Apostasia genome and the evolution of orchids.</title>
        <authorList>
            <person name="Zhang G.Q."/>
            <person name="Liu K.W."/>
            <person name="Li Z."/>
            <person name="Lohaus R."/>
            <person name="Hsiao Y.Y."/>
            <person name="Niu S.C."/>
            <person name="Wang J.Y."/>
            <person name="Lin Y.C."/>
            <person name="Xu Q."/>
            <person name="Chen L.J."/>
            <person name="Yoshida K."/>
            <person name="Fujiwara S."/>
            <person name="Wang Z.W."/>
            <person name="Zhang Y.Q."/>
            <person name="Mitsuda N."/>
            <person name="Wang M."/>
            <person name="Liu G.H."/>
            <person name="Pecoraro L."/>
            <person name="Huang H.X."/>
            <person name="Xiao X.J."/>
            <person name="Lin M."/>
            <person name="Wu X.Y."/>
            <person name="Wu W.L."/>
            <person name="Chen Y.Y."/>
            <person name="Chang S.B."/>
            <person name="Sakamoto S."/>
            <person name="Ohme-Takagi M."/>
            <person name="Yagi M."/>
            <person name="Zeng S.J."/>
            <person name="Shen C.Y."/>
            <person name="Yeh C.M."/>
            <person name="Luo Y.B."/>
            <person name="Tsai W.C."/>
            <person name="Van de Peer Y."/>
            <person name="Liu Z.J."/>
        </authorList>
    </citation>
    <scope>NUCLEOTIDE SEQUENCE [LARGE SCALE GENOMIC DNA]</scope>
    <source>
        <tissue evidence="1">The whole plant</tissue>
    </source>
</reference>
<proteinExistence type="predicted"/>
<name>A0A2I0VAY9_9ASPA</name>
<organism evidence="1 2">
    <name type="scientific">Dendrobium catenatum</name>
    <dbReference type="NCBI Taxonomy" id="906689"/>
    <lineage>
        <taxon>Eukaryota</taxon>
        <taxon>Viridiplantae</taxon>
        <taxon>Streptophyta</taxon>
        <taxon>Embryophyta</taxon>
        <taxon>Tracheophyta</taxon>
        <taxon>Spermatophyta</taxon>
        <taxon>Magnoliopsida</taxon>
        <taxon>Liliopsida</taxon>
        <taxon>Asparagales</taxon>
        <taxon>Orchidaceae</taxon>
        <taxon>Epidendroideae</taxon>
        <taxon>Malaxideae</taxon>
        <taxon>Dendrobiinae</taxon>
        <taxon>Dendrobium</taxon>
    </lineage>
</organism>
<sequence>MPKLGVLALSKIKSVAKRRSPRSLIHRSSSSKHANEACDLLRIAAPSAKKSRKSEGGLCRLPI</sequence>
<dbReference type="AlphaFoldDB" id="A0A2I0VAY9"/>
<evidence type="ECO:0000313" key="2">
    <source>
        <dbReference type="Proteomes" id="UP000233837"/>
    </source>
</evidence>
<dbReference type="EMBL" id="KZ505047">
    <property type="protein sequence ID" value="PKU60570.1"/>
    <property type="molecule type" value="Genomic_DNA"/>
</dbReference>
<evidence type="ECO:0000313" key="1">
    <source>
        <dbReference type="EMBL" id="PKU60570.1"/>
    </source>
</evidence>
<reference evidence="1 2" key="1">
    <citation type="journal article" date="2016" name="Sci. Rep.">
        <title>The Dendrobium catenatum Lindl. genome sequence provides insights into polysaccharide synthase, floral development and adaptive evolution.</title>
        <authorList>
            <person name="Zhang G.Q."/>
            <person name="Xu Q."/>
            <person name="Bian C."/>
            <person name="Tsai W.C."/>
            <person name="Yeh C.M."/>
            <person name="Liu K.W."/>
            <person name="Yoshida K."/>
            <person name="Zhang L.S."/>
            <person name="Chang S.B."/>
            <person name="Chen F."/>
            <person name="Shi Y."/>
            <person name="Su Y.Y."/>
            <person name="Zhang Y.Q."/>
            <person name="Chen L.J."/>
            <person name="Yin Y."/>
            <person name="Lin M."/>
            <person name="Huang H."/>
            <person name="Deng H."/>
            <person name="Wang Z.W."/>
            <person name="Zhu S.L."/>
            <person name="Zhao X."/>
            <person name="Deng C."/>
            <person name="Niu S.C."/>
            <person name="Huang J."/>
            <person name="Wang M."/>
            <person name="Liu G.H."/>
            <person name="Yang H.J."/>
            <person name="Xiao X.J."/>
            <person name="Hsiao Y.Y."/>
            <person name="Wu W.L."/>
            <person name="Chen Y.Y."/>
            <person name="Mitsuda N."/>
            <person name="Ohme-Takagi M."/>
            <person name="Luo Y.B."/>
            <person name="Van de Peer Y."/>
            <person name="Liu Z.J."/>
        </authorList>
    </citation>
    <scope>NUCLEOTIDE SEQUENCE [LARGE SCALE GENOMIC DNA]</scope>
    <source>
        <tissue evidence="1">The whole plant</tissue>
    </source>
</reference>
<protein>
    <submittedName>
        <fullName evidence="1">Uncharacterized protein</fullName>
    </submittedName>
</protein>
<accession>A0A2I0VAY9</accession>
<keyword evidence="2" id="KW-1185">Reference proteome</keyword>
<dbReference type="Proteomes" id="UP000233837">
    <property type="component" value="Unassembled WGS sequence"/>
</dbReference>
<gene>
    <name evidence="1" type="ORF">MA16_Dca027600</name>
</gene>